<dbReference type="PANTHER" id="PTHR43179">
    <property type="entry name" value="RHAMNOSYLTRANSFERASE WBBL"/>
    <property type="match status" value="1"/>
</dbReference>
<dbReference type="GO" id="GO:0016757">
    <property type="term" value="F:glycosyltransferase activity"/>
    <property type="evidence" value="ECO:0007669"/>
    <property type="project" value="UniProtKB-KW"/>
</dbReference>
<keyword evidence="6" id="KW-1185">Reference proteome</keyword>
<dbReference type="AlphaFoldDB" id="A0A401LZ95"/>
<dbReference type="SUPFAM" id="SSF53448">
    <property type="entry name" value="Nucleotide-diphospho-sugar transferases"/>
    <property type="match status" value="1"/>
</dbReference>
<organism evidence="5 6">
    <name type="scientific">Bacteroides faecalis</name>
    <dbReference type="NCBI Taxonomy" id="2447885"/>
    <lineage>
        <taxon>Bacteria</taxon>
        <taxon>Pseudomonadati</taxon>
        <taxon>Bacteroidota</taxon>
        <taxon>Bacteroidia</taxon>
        <taxon>Bacteroidales</taxon>
        <taxon>Bacteroidaceae</taxon>
        <taxon>Bacteroides</taxon>
    </lineage>
</organism>
<evidence type="ECO:0000259" key="4">
    <source>
        <dbReference type="Pfam" id="PF00535"/>
    </source>
</evidence>
<name>A0A401LZ95_9BACE</name>
<keyword evidence="2" id="KW-0328">Glycosyltransferase</keyword>
<dbReference type="InterPro" id="IPR001173">
    <property type="entry name" value="Glyco_trans_2-like"/>
</dbReference>
<evidence type="ECO:0000313" key="5">
    <source>
        <dbReference type="EMBL" id="GCB36880.1"/>
    </source>
</evidence>
<sequence>MKGAKMKVSVVILNWNGCDMLRTFLPSVVRYSEGEEIEVCVADNGSTDASVDMLHKEFPSVKMILLEQNHGFADGYNWALQQVEAEYVVLLNSDVEVTERWLEPMIDYLDNHPEVAACQPKIRSQRQKEYFEYAGAAGGFIDKYGYPFCRGRIMDVVEKDKGQYDTVIPVFWATGAALFIRRADYLEAGGLDGRFFAHMEEIDLCWRLRSRGREIVCIPQSVVYHVGGATLKKDNPRKTFLNFRNNLVMLYKNLPEEELNKVMCIRAWLDYVAALTFLLKGQLDNARAVMQARKEYKRNRSSFSSSREENLKKTFLNPIPEQIKSSILWQFYVRGCKCFSQLSDLKG</sequence>
<feature type="domain" description="Glycosyltransferase 2-like" evidence="4">
    <location>
        <begin position="9"/>
        <end position="130"/>
    </location>
</feature>
<reference evidence="5 6" key="1">
    <citation type="submission" date="2018-10" db="EMBL/GenBank/DDBJ databases">
        <title>Draft Genome Sequence of Bacteroides sp. KCTC 15687.</title>
        <authorList>
            <person name="Yu S.Y."/>
            <person name="Kim J.S."/>
            <person name="Oh B.S."/>
            <person name="Park S.H."/>
            <person name="Kang S.W."/>
            <person name="Park J.E."/>
            <person name="Choi S.H."/>
            <person name="Han K.I."/>
            <person name="Lee K.C."/>
            <person name="Eom M.K."/>
            <person name="Suh M.K."/>
            <person name="Lee D.H."/>
            <person name="Yoon H."/>
            <person name="Kim B."/>
            <person name="Yang S.J."/>
            <person name="Lee J.S."/>
            <person name="Lee J.H."/>
        </authorList>
    </citation>
    <scope>NUCLEOTIDE SEQUENCE [LARGE SCALE GENOMIC DNA]</scope>
    <source>
        <strain evidence="5 6">KCTC 15687</strain>
    </source>
</reference>
<accession>A0A401LZ95</accession>
<evidence type="ECO:0000256" key="2">
    <source>
        <dbReference type="ARBA" id="ARBA00022676"/>
    </source>
</evidence>
<comment type="caution">
    <text evidence="5">The sequence shown here is derived from an EMBL/GenBank/DDBJ whole genome shotgun (WGS) entry which is preliminary data.</text>
</comment>
<comment type="similarity">
    <text evidence="1">Belongs to the glycosyltransferase 2 family.</text>
</comment>
<dbReference type="EMBL" id="BHWB01000016">
    <property type="protein sequence ID" value="GCB36880.1"/>
    <property type="molecule type" value="Genomic_DNA"/>
</dbReference>
<dbReference type="Proteomes" id="UP000288079">
    <property type="component" value="Unassembled WGS sequence"/>
</dbReference>
<dbReference type="Gene3D" id="3.90.550.10">
    <property type="entry name" value="Spore Coat Polysaccharide Biosynthesis Protein SpsA, Chain A"/>
    <property type="match status" value="1"/>
</dbReference>
<dbReference type="CDD" id="cd04186">
    <property type="entry name" value="GT_2_like_c"/>
    <property type="match status" value="1"/>
</dbReference>
<protein>
    <submittedName>
        <fullName evidence="5">Glycosyl transferase</fullName>
    </submittedName>
</protein>
<proteinExistence type="inferred from homology"/>
<dbReference type="PANTHER" id="PTHR43179:SF12">
    <property type="entry name" value="GALACTOFURANOSYLTRANSFERASE GLFT2"/>
    <property type="match status" value="1"/>
</dbReference>
<evidence type="ECO:0000256" key="1">
    <source>
        <dbReference type="ARBA" id="ARBA00006739"/>
    </source>
</evidence>
<evidence type="ECO:0000256" key="3">
    <source>
        <dbReference type="ARBA" id="ARBA00022679"/>
    </source>
</evidence>
<dbReference type="InterPro" id="IPR029044">
    <property type="entry name" value="Nucleotide-diphossugar_trans"/>
</dbReference>
<gene>
    <name evidence="5" type="ORF">KGMB02408_38250</name>
</gene>
<evidence type="ECO:0000313" key="6">
    <source>
        <dbReference type="Proteomes" id="UP000288079"/>
    </source>
</evidence>
<dbReference type="Pfam" id="PF00535">
    <property type="entry name" value="Glycos_transf_2"/>
    <property type="match status" value="1"/>
</dbReference>
<keyword evidence="3 5" id="KW-0808">Transferase</keyword>